<evidence type="ECO:0000256" key="2">
    <source>
        <dbReference type="SAM" id="SignalP"/>
    </source>
</evidence>
<gene>
    <name evidence="3" type="ORF">CEUTPL_LOCUS5172</name>
</gene>
<protein>
    <submittedName>
        <fullName evidence="3">Uncharacterized protein</fullName>
    </submittedName>
</protein>
<proteinExistence type="predicted"/>
<keyword evidence="2" id="KW-0732">Signal</keyword>
<evidence type="ECO:0000313" key="3">
    <source>
        <dbReference type="EMBL" id="CAG9764533.1"/>
    </source>
</evidence>
<evidence type="ECO:0000313" key="4">
    <source>
        <dbReference type="Proteomes" id="UP001152799"/>
    </source>
</evidence>
<sequence>MTPYLAVFVFSCIMYATAFPEPSPVYDPSNPAKIIRPIYRPDNPPPVIHPTYNPKYPPKFIRVRRFTDGGIRFENPQQQQAKPSWEVKPDLSRDRQGNTNAKVDVQNHGQNHDFGAGYEQTIRGPGKHSETWHVGGSYKW</sequence>
<organism evidence="3 4">
    <name type="scientific">Ceutorhynchus assimilis</name>
    <name type="common">cabbage seed weevil</name>
    <dbReference type="NCBI Taxonomy" id="467358"/>
    <lineage>
        <taxon>Eukaryota</taxon>
        <taxon>Metazoa</taxon>
        <taxon>Ecdysozoa</taxon>
        <taxon>Arthropoda</taxon>
        <taxon>Hexapoda</taxon>
        <taxon>Insecta</taxon>
        <taxon>Pterygota</taxon>
        <taxon>Neoptera</taxon>
        <taxon>Endopterygota</taxon>
        <taxon>Coleoptera</taxon>
        <taxon>Polyphaga</taxon>
        <taxon>Cucujiformia</taxon>
        <taxon>Curculionidae</taxon>
        <taxon>Ceutorhynchinae</taxon>
        <taxon>Ceutorhynchus</taxon>
    </lineage>
</organism>
<feature type="signal peptide" evidence="2">
    <location>
        <begin position="1"/>
        <end position="18"/>
    </location>
</feature>
<evidence type="ECO:0000256" key="1">
    <source>
        <dbReference type="SAM" id="MobiDB-lite"/>
    </source>
</evidence>
<name>A0A9N9MM37_9CUCU</name>
<feature type="compositionally biased region" description="Basic and acidic residues" evidence="1">
    <location>
        <begin position="85"/>
        <end position="96"/>
    </location>
</feature>
<feature type="region of interest" description="Disordered" evidence="1">
    <location>
        <begin position="69"/>
        <end position="112"/>
    </location>
</feature>
<dbReference type="EMBL" id="OU892278">
    <property type="protein sequence ID" value="CAG9764533.1"/>
    <property type="molecule type" value="Genomic_DNA"/>
</dbReference>
<dbReference type="Pfam" id="PF06286">
    <property type="entry name" value="Coleoptericin"/>
    <property type="match status" value="1"/>
</dbReference>
<dbReference type="GO" id="GO:0005576">
    <property type="term" value="C:extracellular region"/>
    <property type="evidence" value="ECO:0007669"/>
    <property type="project" value="InterPro"/>
</dbReference>
<dbReference type="Proteomes" id="UP001152799">
    <property type="component" value="Chromosome 2"/>
</dbReference>
<accession>A0A9N9MM37</accession>
<feature type="chain" id="PRO_5040133379" evidence="2">
    <location>
        <begin position="19"/>
        <end position="140"/>
    </location>
</feature>
<dbReference type="InterPro" id="IPR009382">
    <property type="entry name" value="Coleoptericin"/>
</dbReference>
<keyword evidence="4" id="KW-1185">Reference proteome</keyword>
<dbReference type="AlphaFoldDB" id="A0A9N9MM37"/>
<dbReference type="GO" id="GO:0042742">
    <property type="term" value="P:defense response to bacterium"/>
    <property type="evidence" value="ECO:0007669"/>
    <property type="project" value="InterPro"/>
</dbReference>
<dbReference type="OrthoDB" id="6755415at2759"/>
<reference evidence="3" key="1">
    <citation type="submission" date="2022-01" db="EMBL/GenBank/DDBJ databases">
        <authorList>
            <person name="King R."/>
        </authorList>
    </citation>
    <scope>NUCLEOTIDE SEQUENCE</scope>
</reference>